<dbReference type="InterPro" id="IPR046521">
    <property type="entry name" value="DUF6698"/>
</dbReference>
<dbReference type="AlphaFoldDB" id="A0A369J9U7"/>
<gene>
    <name evidence="1" type="ORF">Hypma_003116</name>
</gene>
<name>A0A369J9U7_HYPMA</name>
<dbReference type="InParanoid" id="A0A369J9U7"/>
<comment type="caution">
    <text evidence="1">The sequence shown here is derived from an EMBL/GenBank/DDBJ whole genome shotgun (WGS) entry which is preliminary data.</text>
</comment>
<dbReference type="Proteomes" id="UP000076154">
    <property type="component" value="Unassembled WGS sequence"/>
</dbReference>
<accession>A0A369J9U7</accession>
<dbReference type="STRING" id="39966.A0A369J9U7"/>
<evidence type="ECO:0000313" key="1">
    <source>
        <dbReference type="EMBL" id="RDB16224.1"/>
    </source>
</evidence>
<organism evidence="1 2">
    <name type="scientific">Hypsizygus marmoreus</name>
    <name type="common">White beech mushroom</name>
    <name type="synonym">Agaricus marmoreus</name>
    <dbReference type="NCBI Taxonomy" id="39966"/>
    <lineage>
        <taxon>Eukaryota</taxon>
        <taxon>Fungi</taxon>
        <taxon>Dikarya</taxon>
        <taxon>Basidiomycota</taxon>
        <taxon>Agaricomycotina</taxon>
        <taxon>Agaricomycetes</taxon>
        <taxon>Agaricomycetidae</taxon>
        <taxon>Agaricales</taxon>
        <taxon>Tricholomatineae</taxon>
        <taxon>Lyophyllaceae</taxon>
        <taxon>Hypsizygus</taxon>
    </lineage>
</organism>
<protein>
    <submittedName>
        <fullName evidence="1">Uncharacterized protein</fullName>
    </submittedName>
</protein>
<reference evidence="1" key="1">
    <citation type="submission" date="2018-04" db="EMBL/GenBank/DDBJ databases">
        <title>Whole genome sequencing of Hypsizygus marmoreus.</title>
        <authorList>
            <person name="Choi I.-G."/>
            <person name="Min B."/>
            <person name="Kim J.-G."/>
            <person name="Kim S."/>
            <person name="Oh Y.-L."/>
            <person name="Kong W.-S."/>
            <person name="Park H."/>
            <person name="Jeong J."/>
            <person name="Song E.-S."/>
        </authorList>
    </citation>
    <scope>NUCLEOTIDE SEQUENCE [LARGE SCALE GENOMIC DNA]</scope>
    <source>
        <strain evidence="1">51987-8</strain>
    </source>
</reference>
<dbReference type="OrthoDB" id="2662502at2759"/>
<keyword evidence="2" id="KW-1185">Reference proteome</keyword>
<sequence>MPSATESDPEEPPEAVKAELNAYKRRCAVMSENLSNLTTRKRAKRPPSTSQLGRGIPKLIDMFEKIGDLVIKSDKHDFPEPEETDVDFFDKSEEEINEIKRDRKRCNTALQLLGRLIPNFSKKVDSSEPEELNAFYAMLENGSNDARSEDISKLKTAIANWLNATHTIPNPLLDPDSRFNRGLQHDITGRLLCPIQFDWDDEEVRAKLRACEKPYQLGTNYFLRCLYQGPCRYDDVERGFLKSALLVKTFMFIFTSPSSAKAIAIGDSDIENTNPTIRRITGSSKRSRRKDVASGLHMQDQVTPRSIAYAVVQLVFALTDAPSWVIQYNGIDLRVLYYFVIDFFEVVLSRNEAGALLNW</sequence>
<dbReference type="EMBL" id="LUEZ02000129">
    <property type="protein sequence ID" value="RDB16224.1"/>
    <property type="molecule type" value="Genomic_DNA"/>
</dbReference>
<evidence type="ECO:0000313" key="2">
    <source>
        <dbReference type="Proteomes" id="UP000076154"/>
    </source>
</evidence>
<proteinExistence type="predicted"/>
<dbReference type="Pfam" id="PF20414">
    <property type="entry name" value="DUF6698"/>
    <property type="match status" value="1"/>
</dbReference>